<protein>
    <recommendedName>
        <fullName evidence="2">Histidine-containing phosphotransfer protein</fullName>
    </recommendedName>
</protein>
<keyword evidence="4" id="KW-1185">Reference proteome</keyword>
<reference evidence="3" key="1">
    <citation type="submission" date="2018-08" db="EMBL/GenBank/DDBJ databases">
        <authorList>
            <person name="Rossello M."/>
        </authorList>
    </citation>
    <scope>NUCLEOTIDE SEQUENCE [LARGE SCALE GENOMIC DNA]</scope>
    <source>
        <strain evidence="3">cv. Chinese Spring</strain>
    </source>
</reference>
<organism evidence="3">
    <name type="scientific">Triticum aestivum</name>
    <name type="common">Wheat</name>
    <dbReference type="NCBI Taxonomy" id="4565"/>
    <lineage>
        <taxon>Eukaryota</taxon>
        <taxon>Viridiplantae</taxon>
        <taxon>Streptophyta</taxon>
        <taxon>Embryophyta</taxon>
        <taxon>Tracheophyta</taxon>
        <taxon>Spermatophyta</taxon>
        <taxon>Magnoliopsida</taxon>
        <taxon>Liliopsida</taxon>
        <taxon>Poales</taxon>
        <taxon>Poaceae</taxon>
        <taxon>BOP clade</taxon>
        <taxon>Pooideae</taxon>
        <taxon>Triticodae</taxon>
        <taxon>Triticeae</taxon>
        <taxon>Triticinae</taxon>
        <taxon>Triticum</taxon>
    </lineage>
</organism>
<dbReference type="PANTHER" id="PTHR28242:SF39">
    <property type="entry name" value="HISTIDINE-CONTAINING PHOSPHOTRANSFER PROTEIN"/>
    <property type="match status" value="1"/>
</dbReference>
<evidence type="ECO:0000313" key="3">
    <source>
        <dbReference type="EnsemblPlants" id="TraesCSU02G214800.1"/>
    </source>
</evidence>
<dbReference type="GO" id="GO:0009736">
    <property type="term" value="P:cytokinin-activated signaling pathway"/>
    <property type="evidence" value="ECO:0000318"/>
    <property type="project" value="GO_Central"/>
</dbReference>
<dbReference type="AlphaFoldDB" id="A0A3B6U8F5"/>
<keyword evidence="1 2" id="KW-0902">Two-component regulatory system</keyword>
<dbReference type="SMR" id="A0A3B6U8F5"/>
<sequence>MPAAELRSQLNTRVSYMYAMGILDEYYQELQPPQDEGFVPEVINMFLHQADMMLNDITSLLNLPVVDFEMVGELVHQLKEYSGSFLIVLFLACISVGARKVNLACVHFQQFYEGKSKERCLMALNVLRNEFYDVRDRLQTIMQVASYVPVLAFDFQLLKSIKNM</sequence>
<comment type="function">
    <text evidence="2">Functions as a two-component phosphorelay mediators between cytokinin sensor histidine kinases and response regulators (B-type ARRs). Plays an important role in propagating cytokinin signal transduction.</text>
</comment>
<evidence type="ECO:0000256" key="2">
    <source>
        <dbReference type="RuleBase" id="RU369004"/>
    </source>
</evidence>
<dbReference type="EnsemblPlants" id="TraesCSU02G214800.1">
    <property type="protein sequence ID" value="TraesCSU02G214800.1"/>
    <property type="gene ID" value="TraesCSU02G214800"/>
</dbReference>
<dbReference type="GO" id="GO:0005829">
    <property type="term" value="C:cytosol"/>
    <property type="evidence" value="ECO:0007669"/>
    <property type="project" value="UniProtKB-SubCell"/>
</dbReference>
<dbReference type="InterPro" id="IPR045871">
    <property type="entry name" value="AHP1-5/YPD1"/>
</dbReference>
<dbReference type="PANTHER" id="PTHR28242">
    <property type="entry name" value="PHOSPHORELAY INTERMEDIATE PROTEIN YPD1"/>
    <property type="match status" value="1"/>
</dbReference>
<comment type="domain">
    <text evidence="2">Histidine-containing phosphotransfer domain (HPt) contains an active histidine that mediates the phosphotransfer.</text>
</comment>
<dbReference type="Proteomes" id="UP000019116">
    <property type="component" value="Chromosome Un"/>
</dbReference>
<dbReference type="GO" id="GO:0043424">
    <property type="term" value="F:protein histidine kinase binding"/>
    <property type="evidence" value="ECO:0000318"/>
    <property type="project" value="GO_Central"/>
</dbReference>
<comment type="subcellular location">
    <subcellularLocation>
        <location evidence="2">Cytoplasm</location>
        <location evidence="2">Cytosol</location>
    </subcellularLocation>
    <subcellularLocation>
        <location evidence="2">Nucleus</location>
    </subcellularLocation>
</comment>
<dbReference type="Gramene" id="TraesCSU02G214800.1">
    <property type="protein sequence ID" value="TraesCSU02G214800.1"/>
    <property type="gene ID" value="TraesCSU02G214800"/>
</dbReference>
<name>A0A3B6U8F5_WHEAT</name>
<dbReference type="GO" id="GO:0009927">
    <property type="term" value="F:histidine phosphotransfer kinase activity"/>
    <property type="evidence" value="ECO:0000318"/>
    <property type="project" value="GO_Central"/>
</dbReference>
<evidence type="ECO:0000313" key="4">
    <source>
        <dbReference type="Proteomes" id="UP000019116"/>
    </source>
</evidence>
<dbReference type="Gene3D" id="1.20.120.160">
    <property type="entry name" value="HPT domain"/>
    <property type="match status" value="1"/>
</dbReference>
<dbReference type="SUPFAM" id="SSF47226">
    <property type="entry name" value="Histidine-containing phosphotransfer domain, HPT domain"/>
    <property type="match status" value="1"/>
</dbReference>
<dbReference type="Gramene" id="TraesCSU03G0346600.1">
    <property type="protein sequence ID" value="TraesCSU03G0346600.1.CDS"/>
    <property type="gene ID" value="TraesCSU03G0346600"/>
</dbReference>
<dbReference type="GO" id="GO:0005634">
    <property type="term" value="C:nucleus"/>
    <property type="evidence" value="ECO:0000318"/>
    <property type="project" value="GO_Central"/>
</dbReference>
<dbReference type="OrthoDB" id="1673781at2759"/>
<dbReference type="GO" id="GO:0005737">
    <property type="term" value="C:cytoplasm"/>
    <property type="evidence" value="ECO:0000318"/>
    <property type="project" value="GO_Central"/>
</dbReference>
<dbReference type="GO" id="GO:0000160">
    <property type="term" value="P:phosphorelay signal transduction system"/>
    <property type="evidence" value="ECO:0000318"/>
    <property type="project" value="GO_Central"/>
</dbReference>
<proteinExistence type="predicted"/>
<accession>A0A3B6U8F5</accession>
<dbReference type="InterPro" id="IPR036641">
    <property type="entry name" value="HPT_dom_sf"/>
</dbReference>
<evidence type="ECO:0000256" key="1">
    <source>
        <dbReference type="ARBA" id="ARBA00023012"/>
    </source>
</evidence>
<keyword evidence="2" id="KW-0932">Cytokinin signaling pathway</keyword>
<reference evidence="3" key="2">
    <citation type="submission" date="2018-10" db="UniProtKB">
        <authorList>
            <consortium name="EnsemblPlants"/>
        </authorList>
    </citation>
    <scope>IDENTIFICATION</scope>
</reference>